<accession>A0A382BKY6</accession>
<evidence type="ECO:0008006" key="2">
    <source>
        <dbReference type="Google" id="ProtNLM"/>
    </source>
</evidence>
<evidence type="ECO:0000313" key="1">
    <source>
        <dbReference type="EMBL" id="SVB13813.1"/>
    </source>
</evidence>
<proteinExistence type="predicted"/>
<dbReference type="AlphaFoldDB" id="A0A382BKY6"/>
<dbReference type="EMBL" id="UINC01030053">
    <property type="protein sequence ID" value="SVB13813.1"/>
    <property type="molecule type" value="Genomic_DNA"/>
</dbReference>
<sequence>MKISRDKINHISSLIVKDFSRRDELDYKVDLNDLRLDITRTMTDILLLDDKADKEARRVMNTYKNAPREGSPEWDILYQKHFDEFMNKQRI</sequence>
<organism evidence="1">
    <name type="scientific">marine metagenome</name>
    <dbReference type="NCBI Taxonomy" id="408172"/>
    <lineage>
        <taxon>unclassified sequences</taxon>
        <taxon>metagenomes</taxon>
        <taxon>ecological metagenomes</taxon>
    </lineage>
</organism>
<name>A0A382BKY6_9ZZZZ</name>
<protein>
    <recommendedName>
        <fullName evidence="2">DUF507 domain-containing protein</fullName>
    </recommendedName>
</protein>
<dbReference type="Pfam" id="PF04368">
    <property type="entry name" value="DUF507"/>
    <property type="match status" value="1"/>
</dbReference>
<dbReference type="InterPro" id="IPR007463">
    <property type="entry name" value="DUF507"/>
</dbReference>
<reference evidence="1" key="1">
    <citation type="submission" date="2018-05" db="EMBL/GenBank/DDBJ databases">
        <authorList>
            <person name="Lanie J.A."/>
            <person name="Ng W.-L."/>
            <person name="Kazmierczak K.M."/>
            <person name="Andrzejewski T.M."/>
            <person name="Davidsen T.M."/>
            <person name="Wayne K.J."/>
            <person name="Tettelin H."/>
            <person name="Glass J.I."/>
            <person name="Rusch D."/>
            <person name="Podicherti R."/>
            <person name="Tsui H.-C.T."/>
            <person name="Winkler M.E."/>
        </authorList>
    </citation>
    <scope>NUCLEOTIDE SEQUENCE</scope>
</reference>
<gene>
    <name evidence="1" type="ORF">METZ01_LOCUS166667</name>
</gene>